<name>A0A8J2KYH9_9HEXA</name>
<protein>
    <submittedName>
        <fullName evidence="1">Uncharacterized protein</fullName>
    </submittedName>
</protein>
<evidence type="ECO:0000313" key="2">
    <source>
        <dbReference type="Proteomes" id="UP000708208"/>
    </source>
</evidence>
<accession>A0A8J2KYH9</accession>
<sequence length="98" mass="10892">MLVAEGKAFIQNCIFQAHGSCGRVKKYSPILTKLSSVRSLMEQYLDTSNIESVDELSQVTRNKRTFKTNRVPSVTPFSSETDDDSSSCAFHINAGGWQ</sequence>
<organism evidence="1 2">
    <name type="scientific">Allacma fusca</name>
    <dbReference type="NCBI Taxonomy" id="39272"/>
    <lineage>
        <taxon>Eukaryota</taxon>
        <taxon>Metazoa</taxon>
        <taxon>Ecdysozoa</taxon>
        <taxon>Arthropoda</taxon>
        <taxon>Hexapoda</taxon>
        <taxon>Collembola</taxon>
        <taxon>Symphypleona</taxon>
        <taxon>Sminthuridae</taxon>
        <taxon>Allacma</taxon>
    </lineage>
</organism>
<dbReference type="Proteomes" id="UP000708208">
    <property type="component" value="Unassembled WGS sequence"/>
</dbReference>
<dbReference type="EMBL" id="CAJVCH010530877">
    <property type="protein sequence ID" value="CAG7823876.1"/>
    <property type="molecule type" value="Genomic_DNA"/>
</dbReference>
<comment type="caution">
    <text evidence="1">The sequence shown here is derived from an EMBL/GenBank/DDBJ whole genome shotgun (WGS) entry which is preliminary data.</text>
</comment>
<proteinExistence type="predicted"/>
<dbReference type="AlphaFoldDB" id="A0A8J2KYH9"/>
<evidence type="ECO:0000313" key="1">
    <source>
        <dbReference type="EMBL" id="CAG7823876.1"/>
    </source>
</evidence>
<keyword evidence="2" id="KW-1185">Reference proteome</keyword>
<gene>
    <name evidence="1" type="ORF">AFUS01_LOCUS34066</name>
</gene>
<reference evidence="1" key="1">
    <citation type="submission" date="2021-06" db="EMBL/GenBank/DDBJ databases">
        <authorList>
            <person name="Hodson N. C."/>
            <person name="Mongue J. A."/>
            <person name="Jaron S. K."/>
        </authorList>
    </citation>
    <scope>NUCLEOTIDE SEQUENCE</scope>
</reference>